<dbReference type="Pfam" id="PF13629">
    <property type="entry name" value="T2SS-T3SS_pil_N"/>
    <property type="match status" value="1"/>
</dbReference>
<dbReference type="Pfam" id="PF00263">
    <property type="entry name" value="Secretin"/>
    <property type="match status" value="1"/>
</dbReference>
<dbReference type="EMBL" id="SNZR01000011">
    <property type="protein sequence ID" value="TDR94691.1"/>
    <property type="molecule type" value="Genomic_DNA"/>
</dbReference>
<evidence type="ECO:0000256" key="1">
    <source>
        <dbReference type="RuleBase" id="RU004003"/>
    </source>
</evidence>
<dbReference type="GO" id="GO:0009306">
    <property type="term" value="P:protein secretion"/>
    <property type="evidence" value="ECO:0007669"/>
    <property type="project" value="InterPro"/>
</dbReference>
<dbReference type="OrthoDB" id="9775455at2"/>
<dbReference type="Proteomes" id="UP000295122">
    <property type="component" value="Unassembled WGS sequence"/>
</dbReference>
<organism evidence="6 7">
    <name type="scientific">Enterovirga rhinocerotis</name>
    <dbReference type="NCBI Taxonomy" id="1339210"/>
    <lineage>
        <taxon>Bacteria</taxon>
        <taxon>Pseudomonadati</taxon>
        <taxon>Pseudomonadota</taxon>
        <taxon>Alphaproteobacteria</taxon>
        <taxon>Hyphomicrobiales</taxon>
        <taxon>Methylobacteriaceae</taxon>
        <taxon>Enterovirga</taxon>
    </lineage>
</organism>
<dbReference type="InterPro" id="IPR050810">
    <property type="entry name" value="Bact_Secretion_Sys_Channel"/>
</dbReference>
<dbReference type="InterPro" id="IPR004846">
    <property type="entry name" value="T2SS/T3SS_dom"/>
</dbReference>
<comment type="similarity">
    <text evidence="1">Belongs to the bacterial secretin family.</text>
</comment>
<evidence type="ECO:0000259" key="3">
    <source>
        <dbReference type="Pfam" id="PF00263"/>
    </source>
</evidence>
<keyword evidence="7" id="KW-1185">Reference proteome</keyword>
<dbReference type="RefSeq" id="WP_133769559.1">
    <property type="nucleotide sequence ID" value="NZ_SNZR01000011.1"/>
</dbReference>
<comment type="caution">
    <text evidence="6">The sequence shown here is derived from an EMBL/GenBank/DDBJ whole genome shotgun (WGS) entry which is preliminary data.</text>
</comment>
<dbReference type="PRINTS" id="PR00811">
    <property type="entry name" value="BCTERIALGSPD"/>
</dbReference>
<name>A0A4R7C8I9_9HYPH</name>
<feature type="domain" description="Type II/III secretion system secretin-like" evidence="3">
    <location>
        <begin position="302"/>
        <end position="462"/>
    </location>
</feature>
<dbReference type="AlphaFoldDB" id="A0A4R7C8I9"/>
<accession>A0A4R7C8I9</accession>
<dbReference type="GO" id="GO:0015627">
    <property type="term" value="C:type II protein secretion system complex"/>
    <property type="evidence" value="ECO:0007669"/>
    <property type="project" value="TreeGrafter"/>
</dbReference>
<evidence type="ECO:0000313" key="6">
    <source>
        <dbReference type="EMBL" id="TDR94691.1"/>
    </source>
</evidence>
<dbReference type="PANTHER" id="PTHR30332:SF17">
    <property type="entry name" value="TYPE IV PILIATION SYSTEM PROTEIN DR_0774-RELATED"/>
    <property type="match status" value="1"/>
</dbReference>
<feature type="domain" description="Pilus formation protein N-terminal" evidence="5">
    <location>
        <begin position="57"/>
        <end position="125"/>
    </location>
</feature>
<proteinExistence type="inferred from homology"/>
<protein>
    <submittedName>
        <fullName evidence="6">Pilus assembly protein CpaC</fullName>
    </submittedName>
</protein>
<feature type="chain" id="PRO_5020519258" evidence="2">
    <location>
        <begin position="34"/>
        <end position="517"/>
    </location>
</feature>
<sequence length="517" mass="52986">MNTDRSHPTLATLLRPGLAALALLPLAAASGQAADRGGGYHPAAYGGGTGTELRGSQRLDISIGRSVIIDLPRDAKEVFVANPAVANAVVRSARKMFLIGIGNGGTSVLAMDAEGRQIASFEVNVGRDLNPLRQTLRAAIPMGRIEVQPAGNSILLTGTVQNAADAQQAADIARAFVGTGLGSGGVAVPAGSATGAPSTSAQSSGTGQVINALTIADREQVMLKVTVVEMARTAIKQLGINVGGNWNVMDAAKQGVAAANPASGLVGFATGILAGRNEQGGLNFQGQAGIGGNANVGGTLQALERAGVSRVLAEPTLVAISGESATFHAGGEVPIIVNTVCAPGQFCPPSVTYKPYGIALGFTPIVLSPGRISLRVTTEVNELDRETTINGNVGFRTRKTATTVELPSGGTMVTAGLISSQSTQAITGIPGLINLPVLGALFRSRDFQRRDSELMIMVTPYLAKPMEAAQVVRPDDGFQDPTDPQALLMGRLNKLYGTAGPGRAAARVPGRFGFITD</sequence>
<evidence type="ECO:0000259" key="4">
    <source>
        <dbReference type="Pfam" id="PF04972"/>
    </source>
</evidence>
<dbReference type="InterPro" id="IPR001775">
    <property type="entry name" value="GspD/PilQ"/>
</dbReference>
<gene>
    <name evidence="6" type="ORF">EV668_1979</name>
</gene>
<reference evidence="6 7" key="1">
    <citation type="submission" date="2019-03" db="EMBL/GenBank/DDBJ databases">
        <title>Genomic Encyclopedia of Type Strains, Phase IV (KMG-IV): sequencing the most valuable type-strain genomes for metagenomic binning, comparative biology and taxonomic classification.</title>
        <authorList>
            <person name="Goeker M."/>
        </authorList>
    </citation>
    <scope>NUCLEOTIDE SEQUENCE [LARGE SCALE GENOMIC DNA]</scope>
    <source>
        <strain evidence="6 7">DSM 25903</strain>
    </source>
</reference>
<dbReference type="InterPro" id="IPR032789">
    <property type="entry name" value="T2SS-T3SS_pil_N"/>
</dbReference>
<feature type="signal peptide" evidence="2">
    <location>
        <begin position="1"/>
        <end position="33"/>
    </location>
</feature>
<evidence type="ECO:0000256" key="2">
    <source>
        <dbReference type="SAM" id="SignalP"/>
    </source>
</evidence>
<keyword evidence="2" id="KW-0732">Signal</keyword>
<dbReference type="InterPro" id="IPR007055">
    <property type="entry name" value="BON_dom"/>
</dbReference>
<dbReference type="Pfam" id="PF04972">
    <property type="entry name" value="BON"/>
    <property type="match status" value="1"/>
</dbReference>
<evidence type="ECO:0000313" key="7">
    <source>
        <dbReference type="Proteomes" id="UP000295122"/>
    </source>
</evidence>
<feature type="domain" description="BON" evidence="4">
    <location>
        <begin position="132"/>
        <end position="176"/>
    </location>
</feature>
<dbReference type="PANTHER" id="PTHR30332">
    <property type="entry name" value="PROBABLE GENERAL SECRETION PATHWAY PROTEIN D"/>
    <property type="match status" value="1"/>
</dbReference>
<evidence type="ECO:0000259" key="5">
    <source>
        <dbReference type="Pfam" id="PF13629"/>
    </source>
</evidence>